<dbReference type="PANTHER" id="PTHR10146:SF14">
    <property type="entry name" value="PYRIDOXAL PHOSPHATE HOMEOSTASIS PROTEIN"/>
    <property type="match status" value="1"/>
</dbReference>
<comment type="function">
    <text evidence="2">Pyridoxal 5'-phosphate (PLP)-binding protein, which is involved in PLP homeostasis.</text>
</comment>
<dbReference type="FunFam" id="3.20.20.10:FF:000018">
    <property type="entry name" value="Pyridoxal phosphate homeostasis protein"/>
    <property type="match status" value="1"/>
</dbReference>
<name>A0A150WY45_ROSEK</name>
<dbReference type="PANTHER" id="PTHR10146">
    <property type="entry name" value="PROLINE SYNTHETASE CO-TRANSCRIBED BACTERIAL HOMOLOG PROTEIN"/>
    <property type="match status" value="1"/>
</dbReference>
<evidence type="ECO:0000313" key="6">
    <source>
        <dbReference type="EMBL" id="KYG71408.1"/>
    </source>
</evidence>
<dbReference type="InterPro" id="IPR001608">
    <property type="entry name" value="Ala_racemase_N"/>
</dbReference>
<comment type="cofactor">
    <cofactor evidence="3">
        <name>pyridoxal 5'-phosphate</name>
        <dbReference type="ChEBI" id="CHEBI:597326"/>
    </cofactor>
</comment>
<evidence type="ECO:0000256" key="2">
    <source>
        <dbReference type="HAMAP-Rule" id="MF_02087"/>
    </source>
</evidence>
<dbReference type="EMBL" id="LQZQ01000051">
    <property type="protein sequence ID" value="KYG71408.1"/>
    <property type="molecule type" value="Genomic_DNA"/>
</dbReference>
<reference evidence="6" key="1">
    <citation type="submission" date="2016-01" db="EMBL/GenBank/DDBJ databases">
        <title>Genome sequencing of Roseivirga ehrenbergii KMM 6017.</title>
        <authorList>
            <person name="Selvaratnam C."/>
            <person name="Thevarajoo S."/>
            <person name="Goh K.M."/>
            <person name="Ee R."/>
            <person name="Chan K.-G."/>
            <person name="Chong C.S."/>
        </authorList>
    </citation>
    <scope>NUCLEOTIDE SEQUENCE [LARGE SCALE GENOMIC DNA]</scope>
    <source>
        <strain evidence="6">KMM 6017</strain>
    </source>
</reference>
<dbReference type="AlphaFoldDB" id="A0A150WY45"/>
<evidence type="ECO:0000256" key="1">
    <source>
        <dbReference type="ARBA" id="ARBA00022898"/>
    </source>
</evidence>
<accession>A0A150WY45</accession>
<protein>
    <recommendedName>
        <fullName evidence="2">Pyridoxal phosphate homeostasis protein</fullName>
        <shortName evidence="2">PLP homeostasis protein</shortName>
    </recommendedName>
</protein>
<dbReference type="RefSeq" id="WP_062594122.1">
    <property type="nucleotide sequence ID" value="NZ_LQZQ01000051.1"/>
</dbReference>
<comment type="similarity">
    <text evidence="2 4">Belongs to the pyridoxal phosphate-binding protein YggS/PROSC family.</text>
</comment>
<dbReference type="SUPFAM" id="SSF51419">
    <property type="entry name" value="PLP-binding barrel"/>
    <property type="match status" value="1"/>
</dbReference>
<dbReference type="InterPro" id="IPR011078">
    <property type="entry name" value="PyrdxlP_homeostasis"/>
</dbReference>
<gene>
    <name evidence="6" type="ORF">MB14_11585</name>
</gene>
<organism evidence="6 7">
    <name type="scientific">Roseivirga ehrenbergii (strain DSM 102268 / JCM 13514 / KCTC 12282 / NCIMB 14502 / KMM 6017)</name>
    <dbReference type="NCBI Taxonomy" id="279360"/>
    <lineage>
        <taxon>Bacteria</taxon>
        <taxon>Pseudomonadati</taxon>
        <taxon>Bacteroidota</taxon>
        <taxon>Cytophagia</taxon>
        <taxon>Cytophagales</taxon>
        <taxon>Roseivirgaceae</taxon>
        <taxon>Roseivirga</taxon>
    </lineage>
</organism>
<feature type="modified residue" description="N6-(pyridoxal phosphate)lysine" evidence="2 3">
    <location>
        <position position="26"/>
    </location>
</feature>
<dbReference type="OrthoDB" id="9804072at2"/>
<keyword evidence="7" id="KW-1185">Reference proteome</keyword>
<dbReference type="PROSITE" id="PS01211">
    <property type="entry name" value="UPF0001"/>
    <property type="match status" value="1"/>
</dbReference>
<dbReference type="PIRSF" id="PIRSF004848">
    <property type="entry name" value="YBL036c_PLPDEIII"/>
    <property type="match status" value="1"/>
</dbReference>
<dbReference type="Gene3D" id="3.20.20.10">
    <property type="entry name" value="Alanine racemase"/>
    <property type="match status" value="1"/>
</dbReference>
<evidence type="ECO:0000259" key="5">
    <source>
        <dbReference type="Pfam" id="PF01168"/>
    </source>
</evidence>
<dbReference type="InterPro" id="IPR029066">
    <property type="entry name" value="PLP-binding_barrel"/>
</dbReference>
<comment type="caution">
    <text evidence="6">The sequence shown here is derived from an EMBL/GenBank/DDBJ whole genome shotgun (WGS) entry which is preliminary data.</text>
</comment>
<dbReference type="Pfam" id="PF01168">
    <property type="entry name" value="Ala_racemase_N"/>
    <property type="match status" value="1"/>
</dbReference>
<evidence type="ECO:0000256" key="4">
    <source>
        <dbReference type="RuleBase" id="RU004514"/>
    </source>
</evidence>
<keyword evidence="1 2" id="KW-0663">Pyridoxal phosphate</keyword>
<dbReference type="HAMAP" id="MF_02087">
    <property type="entry name" value="PLP_homeostasis"/>
    <property type="match status" value="1"/>
</dbReference>
<sequence>MSVENNIKKYREILKPFGAQLIAVSKTKPKEDLLQAYATGQRAFGENKVQELTEKAEALPKDIQWHMIGHLQRNKVKYIAPFVHLIHAVDSERLLKEINKQAEKNERIIPCLLQVFIAKEESKFGFSEEELLDFLKSEAFQDLKHIKVVGLMGMATNTDDMQRVKNEFTGLKTLFDQIKNEIHSENLEMKELSMGMTNDYQVACQAGSTMVRIGSAIFGGRNYNQ</sequence>
<proteinExistence type="inferred from homology"/>
<dbReference type="NCBIfam" id="TIGR00044">
    <property type="entry name" value="YggS family pyridoxal phosphate-dependent enzyme"/>
    <property type="match status" value="1"/>
</dbReference>
<evidence type="ECO:0000256" key="3">
    <source>
        <dbReference type="PIRSR" id="PIRSR004848-1"/>
    </source>
</evidence>
<dbReference type="CDD" id="cd00635">
    <property type="entry name" value="PLPDE_III_YBL036c_like"/>
    <property type="match status" value="1"/>
</dbReference>
<evidence type="ECO:0000313" key="7">
    <source>
        <dbReference type="Proteomes" id="UP000075583"/>
    </source>
</evidence>
<dbReference type="STRING" id="279360.MB14_11585"/>
<feature type="domain" description="Alanine racemase N-terminal" evidence="5">
    <location>
        <begin position="3"/>
        <end position="221"/>
    </location>
</feature>
<dbReference type="Proteomes" id="UP000075583">
    <property type="component" value="Unassembled WGS sequence"/>
</dbReference>
<dbReference type="GO" id="GO:0030170">
    <property type="term" value="F:pyridoxal phosphate binding"/>
    <property type="evidence" value="ECO:0007669"/>
    <property type="project" value="UniProtKB-UniRule"/>
</dbReference>